<dbReference type="Proteomes" id="UP000758701">
    <property type="component" value="Unassembled WGS sequence"/>
</dbReference>
<evidence type="ECO:0000313" key="6">
    <source>
        <dbReference type="Proteomes" id="UP000758701"/>
    </source>
</evidence>
<keyword evidence="3" id="KW-0804">Transcription</keyword>
<dbReference type="SMART" id="SM00866">
    <property type="entry name" value="UTRA"/>
    <property type="match status" value="1"/>
</dbReference>
<organism evidence="5 6">
    <name type="scientific">Streptomyces olivaceus</name>
    <dbReference type="NCBI Taxonomy" id="47716"/>
    <lineage>
        <taxon>Bacteria</taxon>
        <taxon>Bacillati</taxon>
        <taxon>Actinomycetota</taxon>
        <taxon>Actinomycetes</taxon>
        <taxon>Kitasatosporales</taxon>
        <taxon>Streptomycetaceae</taxon>
        <taxon>Streptomyces</taxon>
    </lineage>
</organism>
<dbReference type="InterPro" id="IPR028978">
    <property type="entry name" value="Chorismate_lyase_/UTRA_dom_sf"/>
</dbReference>
<feature type="domain" description="HTH gntR-type" evidence="4">
    <location>
        <begin position="12"/>
        <end position="80"/>
    </location>
</feature>
<sequence>MSEKGAGSATGPYGASRLEAEIQAAIDRGDLRPGDQMPTTSELAYRYAVNKNTVSRAISNLKAAGVLTGPAGGRTWVRVRPPRITRHNVRYHREKERVLLPEHERAQDGVAETDTGMSIRDVYEDTYCYDLVAGPDDVRAIFELPDSEQLLRRTHQRRHAARAGASGSTSYIPYILVNRNPDLLDSDHEPWPGGTMHQLHTVGIELDHIDDRIVVEMPTREEQQLLDIPTGVPLIRLRKVSWSTDGRAVEVSDIPLPADRTELIYTTPLDRW</sequence>
<evidence type="ECO:0000256" key="1">
    <source>
        <dbReference type="ARBA" id="ARBA00023015"/>
    </source>
</evidence>
<gene>
    <name evidence="5" type="ORF">KVH32_34550</name>
</gene>
<dbReference type="RefSeq" id="WP_224310464.1">
    <property type="nucleotide sequence ID" value="NZ_JAHSST010000031.1"/>
</dbReference>
<dbReference type="InterPro" id="IPR050679">
    <property type="entry name" value="Bact_HTH_transcr_reg"/>
</dbReference>
<reference evidence="5 6" key="1">
    <citation type="submission" date="2021-06" db="EMBL/GenBank/DDBJ databases">
        <title>Ecological speciation of a Streptomyces species isolated from different habitats and geographic origins.</title>
        <authorList>
            <person name="Wang J."/>
        </authorList>
    </citation>
    <scope>NUCLEOTIDE SEQUENCE [LARGE SCALE GENOMIC DNA]</scope>
    <source>
        <strain evidence="5 6">FXJ8.012</strain>
    </source>
</reference>
<dbReference type="SMART" id="SM00345">
    <property type="entry name" value="HTH_GNTR"/>
    <property type="match status" value="1"/>
</dbReference>
<dbReference type="PROSITE" id="PS50949">
    <property type="entry name" value="HTH_GNTR"/>
    <property type="match status" value="1"/>
</dbReference>
<dbReference type="InterPro" id="IPR011663">
    <property type="entry name" value="UTRA"/>
</dbReference>
<dbReference type="Pfam" id="PF00392">
    <property type="entry name" value="GntR"/>
    <property type="match status" value="1"/>
</dbReference>
<evidence type="ECO:0000313" key="5">
    <source>
        <dbReference type="EMBL" id="MBZ6156240.1"/>
    </source>
</evidence>
<proteinExistence type="predicted"/>
<protein>
    <submittedName>
        <fullName evidence="5">GntR family transcriptional regulator</fullName>
    </submittedName>
</protein>
<dbReference type="SUPFAM" id="SSF46785">
    <property type="entry name" value="Winged helix' DNA-binding domain"/>
    <property type="match status" value="1"/>
</dbReference>
<evidence type="ECO:0000256" key="3">
    <source>
        <dbReference type="ARBA" id="ARBA00023163"/>
    </source>
</evidence>
<dbReference type="PANTHER" id="PTHR44846:SF17">
    <property type="entry name" value="GNTR-FAMILY TRANSCRIPTIONAL REGULATOR"/>
    <property type="match status" value="1"/>
</dbReference>
<keyword evidence="1" id="KW-0805">Transcription regulation</keyword>
<dbReference type="Gene3D" id="1.10.10.10">
    <property type="entry name" value="Winged helix-like DNA-binding domain superfamily/Winged helix DNA-binding domain"/>
    <property type="match status" value="1"/>
</dbReference>
<name>A0ABS7WGJ6_STROV</name>
<keyword evidence="6" id="KW-1185">Reference proteome</keyword>
<dbReference type="Pfam" id="PF07702">
    <property type="entry name" value="UTRA"/>
    <property type="match status" value="1"/>
</dbReference>
<dbReference type="InterPro" id="IPR036390">
    <property type="entry name" value="WH_DNA-bd_sf"/>
</dbReference>
<evidence type="ECO:0000256" key="2">
    <source>
        <dbReference type="ARBA" id="ARBA00023125"/>
    </source>
</evidence>
<dbReference type="InterPro" id="IPR000524">
    <property type="entry name" value="Tscrpt_reg_HTH_GntR"/>
</dbReference>
<dbReference type="EMBL" id="JAHSTP010000025">
    <property type="protein sequence ID" value="MBZ6156240.1"/>
    <property type="molecule type" value="Genomic_DNA"/>
</dbReference>
<dbReference type="PANTHER" id="PTHR44846">
    <property type="entry name" value="MANNOSYL-D-GLYCERATE TRANSPORT/METABOLISM SYSTEM REPRESSOR MNGR-RELATED"/>
    <property type="match status" value="1"/>
</dbReference>
<dbReference type="SUPFAM" id="SSF64288">
    <property type="entry name" value="Chorismate lyase-like"/>
    <property type="match status" value="1"/>
</dbReference>
<keyword evidence="2" id="KW-0238">DNA-binding</keyword>
<comment type="caution">
    <text evidence="5">The sequence shown here is derived from an EMBL/GenBank/DDBJ whole genome shotgun (WGS) entry which is preliminary data.</text>
</comment>
<accession>A0ABS7WGJ6</accession>
<dbReference type="Gene3D" id="3.40.1410.10">
    <property type="entry name" value="Chorismate lyase-like"/>
    <property type="match status" value="1"/>
</dbReference>
<evidence type="ECO:0000259" key="4">
    <source>
        <dbReference type="PROSITE" id="PS50949"/>
    </source>
</evidence>
<dbReference type="InterPro" id="IPR036388">
    <property type="entry name" value="WH-like_DNA-bd_sf"/>
</dbReference>